<evidence type="ECO:0000259" key="8">
    <source>
        <dbReference type="Pfam" id="PF00155"/>
    </source>
</evidence>
<dbReference type="AlphaFoldDB" id="A0AAW9DUK1"/>
<reference evidence="9 10" key="1">
    <citation type="submission" date="2023-11" db="EMBL/GenBank/DDBJ databases">
        <title>MicrobeMod: A computational toolkit for identifying prokaryotic methylation and restriction-modification with nanopore sequencing.</title>
        <authorList>
            <person name="Crits-Christoph A."/>
            <person name="Kang S.C."/>
            <person name="Lee H."/>
            <person name="Ostrov N."/>
        </authorList>
    </citation>
    <scope>NUCLEOTIDE SEQUENCE [LARGE SCALE GENOMIC DNA]</scope>
    <source>
        <strain evidence="9 10">DSMZ 700</strain>
    </source>
</reference>
<comment type="similarity">
    <text evidence="2 7">Belongs to the class-I pyridoxal-phosphate-dependent aminotransferase family.</text>
</comment>
<keyword evidence="5" id="KW-0663">Pyridoxal phosphate</keyword>
<accession>A0AAW9DUK1</accession>
<evidence type="ECO:0000256" key="6">
    <source>
        <dbReference type="ARBA" id="ARBA00049185"/>
    </source>
</evidence>
<evidence type="ECO:0000313" key="10">
    <source>
        <dbReference type="Proteomes" id="UP001279553"/>
    </source>
</evidence>
<comment type="cofactor">
    <cofactor evidence="1 7">
        <name>pyridoxal 5'-phosphate</name>
        <dbReference type="ChEBI" id="CHEBI:597326"/>
    </cofactor>
</comment>
<comment type="caution">
    <text evidence="9">The sequence shown here is derived from an EMBL/GenBank/DDBJ whole genome shotgun (WGS) entry which is preliminary data.</text>
</comment>
<evidence type="ECO:0000256" key="5">
    <source>
        <dbReference type="ARBA" id="ARBA00022898"/>
    </source>
</evidence>
<dbReference type="EC" id="2.6.1.-" evidence="7"/>
<dbReference type="SUPFAM" id="SSF53383">
    <property type="entry name" value="PLP-dependent transferases"/>
    <property type="match status" value="1"/>
</dbReference>
<protein>
    <recommendedName>
        <fullName evidence="7">Aminotransferase</fullName>
        <ecNumber evidence="7">2.6.1.-</ecNumber>
    </recommendedName>
</protein>
<organism evidence="9 10">
    <name type="scientific">Acidiphilium acidophilum</name>
    <name type="common">Thiobacillus acidophilus</name>
    <dbReference type="NCBI Taxonomy" id="76588"/>
    <lineage>
        <taxon>Bacteria</taxon>
        <taxon>Pseudomonadati</taxon>
        <taxon>Pseudomonadota</taxon>
        <taxon>Alphaproteobacteria</taxon>
        <taxon>Acetobacterales</taxon>
        <taxon>Acidocellaceae</taxon>
        <taxon>Acidiphilium</taxon>
    </lineage>
</organism>
<dbReference type="EMBL" id="JAWXYB010000018">
    <property type="protein sequence ID" value="MDX5932743.1"/>
    <property type="molecule type" value="Genomic_DNA"/>
</dbReference>
<evidence type="ECO:0000256" key="7">
    <source>
        <dbReference type="RuleBase" id="RU000481"/>
    </source>
</evidence>
<dbReference type="Pfam" id="PF00155">
    <property type="entry name" value="Aminotran_1_2"/>
    <property type="match status" value="1"/>
</dbReference>
<dbReference type="GO" id="GO:0004069">
    <property type="term" value="F:L-aspartate:2-oxoglutarate aminotransferase activity"/>
    <property type="evidence" value="ECO:0007669"/>
    <property type="project" value="UniProtKB-EC"/>
</dbReference>
<dbReference type="Gene3D" id="3.40.640.10">
    <property type="entry name" value="Type I PLP-dependent aspartate aminotransferase-like (Major domain)"/>
    <property type="match status" value="1"/>
</dbReference>
<dbReference type="InterPro" id="IPR050596">
    <property type="entry name" value="AspAT/PAT-like"/>
</dbReference>
<comment type="catalytic activity">
    <reaction evidence="6">
        <text>L-aspartate + 2-oxoglutarate = oxaloacetate + L-glutamate</text>
        <dbReference type="Rhea" id="RHEA:21824"/>
        <dbReference type="ChEBI" id="CHEBI:16452"/>
        <dbReference type="ChEBI" id="CHEBI:16810"/>
        <dbReference type="ChEBI" id="CHEBI:29985"/>
        <dbReference type="ChEBI" id="CHEBI:29991"/>
        <dbReference type="EC" id="2.6.1.1"/>
    </reaction>
</comment>
<proteinExistence type="inferred from homology"/>
<dbReference type="PANTHER" id="PTHR46383">
    <property type="entry name" value="ASPARTATE AMINOTRANSFERASE"/>
    <property type="match status" value="1"/>
</dbReference>
<dbReference type="InterPro" id="IPR015424">
    <property type="entry name" value="PyrdxlP-dep_Trfase"/>
</dbReference>
<evidence type="ECO:0000256" key="3">
    <source>
        <dbReference type="ARBA" id="ARBA00022576"/>
    </source>
</evidence>
<evidence type="ECO:0000256" key="1">
    <source>
        <dbReference type="ARBA" id="ARBA00001933"/>
    </source>
</evidence>
<dbReference type="GO" id="GO:0006520">
    <property type="term" value="P:amino acid metabolic process"/>
    <property type="evidence" value="ECO:0007669"/>
    <property type="project" value="InterPro"/>
</dbReference>
<keyword evidence="4 7" id="KW-0808">Transferase</keyword>
<dbReference type="PROSITE" id="PS00105">
    <property type="entry name" value="AA_TRANSFER_CLASS_1"/>
    <property type="match status" value="1"/>
</dbReference>
<dbReference type="InterPro" id="IPR015421">
    <property type="entry name" value="PyrdxlP-dep_Trfase_major"/>
</dbReference>
<feature type="domain" description="Aminotransferase class I/classII large" evidence="8">
    <location>
        <begin position="40"/>
        <end position="389"/>
    </location>
</feature>
<dbReference type="Proteomes" id="UP001279553">
    <property type="component" value="Unassembled WGS sequence"/>
</dbReference>
<gene>
    <name evidence="9" type="ORF">SIL87_18480</name>
</gene>
<evidence type="ECO:0000313" key="9">
    <source>
        <dbReference type="EMBL" id="MDX5932743.1"/>
    </source>
</evidence>
<dbReference type="RefSeq" id="WP_319615596.1">
    <property type="nucleotide sequence ID" value="NZ_JAWXYB010000018.1"/>
</dbReference>
<evidence type="ECO:0000256" key="2">
    <source>
        <dbReference type="ARBA" id="ARBA00007441"/>
    </source>
</evidence>
<name>A0AAW9DUK1_ACIAO</name>
<evidence type="ECO:0000256" key="4">
    <source>
        <dbReference type="ARBA" id="ARBA00022679"/>
    </source>
</evidence>
<dbReference type="InterPro" id="IPR004838">
    <property type="entry name" value="NHTrfase_class1_PyrdxlP-BS"/>
</dbReference>
<sequence>MSGATSGMMHGAMHGAMGISEVPRSKIGDIGRIAFGDPAIVNLAFGESDYPPPAAATAALVGAVAAGETFYVDSRGKSALRAGLASYLSGLHRLPVDEGRIVVTASGMAAIAVAFAALVRAGDRVVIHEPEWPNLAAAALARGAELVRFGLDEDGAGGFRLDLARLETVLVGARVFCLNSPNNPTGWMASDAEIAAVVALCRRLGVWLLSDEVYSRLTFDGAAAAPSVLDHAGPDDCVMVANSVSKTWAMTGFRVGWLVVPARVRDALGELTEVTHSTVAPYSQAAALAALGCEAFVADFRAFCAEGRGIVLEGLAGLNRVRLRAPAASFYAFARIEGVADSLALARRLALEHKVAVAPGVAFGAAGEGYLRLCFAQSPAKLALAVERLRRGLALLT</sequence>
<keyword evidence="10" id="KW-1185">Reference proteome</keyword>
<dbReference type="CDD" id="cd00609">
    <property type="entry name" value="AAT_like"/>
    <property type="match status" value="1"/>
</dbReference>
<dbReference type="GO" id="GO:0030170">
    <property type="term" value="F:pyridoxal phosphate binding"/>
    <property type="evidence" value="ECO:0007669"/>
    <property type="project" value="InterPro"/>
</dbReference>
<dbReference type="InterPro" id="IPR004839">
    <property type="entry name" value="Aminotransferase_I/II_large"/>
</dbReference>
<keyword evidence="3 7" id="KW-0032">Aminotransferase</keyword>